<name>A0A9N9RWB4_9DIPT</name>
<organism evidence="2 3">
    <name type="scientific">Chironomus riparius</name>
    <dbReference type="NCBI Taxonomy" id="315576"/>
    <lineage>
        <taxon>Eukaryota</taxon>
        <taxon>Metazoa</taxon>
        <taxon>Ecdysozoa</taxon>
        <taxon>Arthropoda</taxon>
        <taxon>Hexapoda</taxon>
        <taxon>Insecta</taxon>
        <taxon>Pterygota</taxon>
        <taxon>Neoptera</taxon>
        <taxon>Endopterygota</taxon>
        <taxon>Diptera</taxon>
        <taxon>Nematocera</taxon>
        <taxon>Chironomoidea</taxon>
        <taxon>Chironomidae</taxon>
        <taxon>Chironominae</taxon>
        <taxon>Chironomus</taxon>
    </lineage>
</organism>
<dbReference type="PANTHER" id="PTHR36562:SF6">
    <property type="entry name" value="EG:133E12.4 PROTEIN"/>
    <property type="match status" value="1"/>
</dbReference>
<feature type="compositionally biased region" description="Basic and acidic residues" evidence="1">
    <location>
        <begin position="1695"/>
        <end position="1705"/>
    </location>
</feature>
<feature type="compositionally biased region" description="Basic and acidic residues" evidence="1">
    <location>
        <begin position="431"/>
        <end position="459"/>
    </location>
</feature>
<reference evidence="2" key="1">
    <citation type="submission" date="2022-01" db="EMBL/GenBank/DDBJ databases">
        <authorList>
            <person name="King R."/>
        </authorList>
    </citation>
    <scope>NUCLEOTIDE SEQUENCE</scope>
</reference>
<feature type="region of interest" description="Disordered" evidence="1">
    <location>
        <begin position="1497"/>
        <end position="1527"/>
    </location>
</feature>
<feature type="region of interest" description="Disordered" evidence="1">
    <location>
        <begin position="839"/>
        <end position="865"/>
    </location>
</feature>
<feature type="compositionally biased region" description="Basic and acidic residues" evidence="1">
    <location>
        <begin position="88"/>
        <end position="112"/>
    </location>
</feature>
<proteinExistence type="predicted"/>
<evidence type="ECO:0000313" key="3">
    <source>
        <dbReference type="Proteomes" id="UP001153620"/>
    </source>
</evidence>
<dbReference type="Proteomes" id="UP001153620">
    <property type="component" value="Chromosome 2"/>
</dbReference>
<feature type="region of interest" description="Disordered" evidence="1">
    <location>
        <begin position="1122"/>
        <end position="1141"/>
    </location>
</feature>
<feature type="compositionally biased region" description="Low complexity" evidence="1">
    <location>
        <begin position="847"/>
        <end position="861"/>
    </location>
</feature>
<dbReference type="GO" id="GO:0005634">
    <property type="term" value="C:nucleus"/>
    <property type="evidence" value="ECO:0007669"/>
    <property type="project" value="TreeGrafter"/>
</dbReference>
<feature type="compositionally biased region" description="Basic residues" evidence="1">
    <location>
        <begin position="678"/>
        <end position="690"/>
    </location>
</feature>
<feature type="compositionally biased region" description="Polar residues" evidence="1">
    <location>
        <begin position="122"/>
        <end position="135"/>
    </location>
</feature>
<evidence type="ECO:0000256" key="1">
    <source>
        <dbReference type="SAM" id="MobiDB-lite"/>
    </source>
</evidence>
<feature type="compositionally biased region" description="Basic and acidic residues" evidence="1">
    <location>
        <begin position="528"/>
        <end position="563"/>
    </location>
</feature>
<feature type="compositionally biased region" description="Polar residues" evidence="1">
    <location>
        <begin position="698"/>
        <end position="712"/>
    </location>
</feature>
<feature type="compositionally biased region" description="Basic and acidic residues" evidence="1">
    <location>
        <begin position="481"/>
        <end position="518"/>
    </location>
</feature>
<feature type="region of interest" description="Disordered" evidence="1">
    <location>
        <begin position="1579"/>
        <end position="1600"/>
    </location>
</feature>
<feature type="compositionally biased region" description="Basic and acidic residues" evidence="1">
    <location>
        <begin position="1"/>
        <end position="11"/>
    </location>
</feature>
<feature type="compositionally biased region" description="Basic and acidic residues" evidence="1">
    <location>
        <begin position="206"/>
        <end position="234"/>
    </location>
</feature>
<feature type="compositionally biased region" description="Polar residues" evidence="1">
    <location>
        <begin position="1340"/>
        <end position="1349"/>
    </location>
</feature>
<feature type="compositionally biased region" description="Low complexity" evidence="1">
    <location>
        <begin position="1361"/>
        <end position="1401"/>
    </location>
</feature>
<sequence length="1711" mass="191405">MASTRDKRMKTDSPTPAHPSESTTPTTKTSSAIKLKRMSRSRSGMLSSGKMENEEENDSVGLSEDTVSSTASNDVVAKAANTRAKRQLAKEDKESESNGDAKCEDENKETKGSESPGKRVTKSQVLKTKAASLTSAMARRSAMLKRTSLPLPVKASLRNLSRRSSGAKLNDSSKVKEETAVTPKKGKGARKPVEKKEPEEEEEPMDVEHGEKNESSHDTDLHLEIKQEKIDSKSNDIQNIRRSTRQRKSTIKDRDSPFTRRSQARDKSESKRDSVSPALSSTSIKTEKDSAKAITISVETTETGVEKDQSLSPELVSEELDTESVQHLYDKPDFLENNLGIEKDPKLGEIVKVQEKTKTIVETALVTVVMKEDVDENVEKEQNDKKAEDIKAEHEDANEKENIDEKLEVTKDDEEINEKETDTENIDDIVESEKIEENIEIEDKSPKVMETEMNEKTDVKEEETLEENVEKSPENIEIEVEEKKEEESKEKQAIEQVNGEKMEIDEPNEIKQTDKAESIEENEDENKENENNEKEEIKQEIVNDIKEEKPTKIEESEENKENNVESSTKSIGSNSPRSEDCLKIMSEVNTPKIELNETAELLKIKENHFKSLGLFTHKAAEEAKIAKQKRKEELALQVAQQSNRKSKKESSDYHSGMGKTSGTLKTIIKLPRTDKEKRKTRMPLKITFQKKNRDRDANGSSNSAENSFYTIQNEKDLSSTESHGAISRKSANRSYNHDQVATSNDQNKNNEPVVNKELEQSLVIPEKASSFKVHPERICKDQCFYCGGKFGLYDTPCHIAQIKSTERQNKILENEEKLTKDSCLCDACFRHVDRRANCPSYRNKQRPSASSQPSTSTGTSPVHQNHQNNFERTYGICNVIDCNENALHSIRKKWFIKMKKTISKIFQINLDLQPTNTNVSICEEHFAALSHIMVCAMCKRKLPRNHIFYINQDIIRLEHLIAEQGLHIKLSNSTLVVCKLCSYYNNLLFKPPEPKTQKADFVKNYTKKLMKHNSAENEYANRHIVSVDDDDDVQEVPIRNDDLTLTIKNGKIQPKKFSDRFQNNKEVTITMKGSPAPSGHMLLDNDVMVGYDVPMLENCPSPPAHTIRNPNYKGPISIQTTSATTIQKTSNKNDDQQKKKKEINDNNEMARVLKSNPNISMRELFPGEEEMALQINLPFNSNHAHRTPEGWFKVQMTMQYDDVTKALWENLQRPYGNQSSFIRHLVLLEKYYRNGDLVLSQSASNSAVTYSESVRNRLRSYDNIPSSLSTVGTSNLSNEVSIIPASKAKKSNDSLTITTHPGNSLLKRKSSQNEMSSPKQKLMKVDETVPKKASPPELISFTQKPATRSSAKDKEPTAPQSNLNNTTSTTTLTSTTATTSSTTMTSQTGSNNGNGNSNNSNVIVLPDTLTPQERKQCSKSWRPTLIPITGSGQLLNSNGPLYQTADGRKLPELVQVMSGGKPYHISIHDYNKMCIIRREKLQQQLTQKARQQNLVQNQNTAGGNSPNSVNTTNSNSNSTTTNSVPVSTSALSIIPMPKEREPITNNFKPPATSTPSNATSKLAYIPNQILEQNSLIPLNSNEQNGKKHHNGGLPPPLTQSYPKSNTNNMMSMLPPALSALSKTVNALQPTSSAAAQLAAWNSLWNDNEININSDNMAALAQIANLANLGTNLMEPSAASLLSKIPKSLTVIPQAKTDRRSSDEQKNNSAST</sequence>
<evidence type="ECO:0000313" key="2">
    <source>
        <dbReference type="EMBL" id="CAG9804058.1"/>
    </source>
</evidence>
<gene>
    <name evidence="2" type="ORF">CHIRRI_LOCUS6953</name>
</gene>
<feature type="compositionally biased region" description="Acidic residues" evidence="1">
    <location>
        <begin position="411"/>
        <end position="430"/>
    </location>
</feature>
<feature type="region of interest" description="Disordered" evidence="1">
    <location>
        <begin position="636"/>
        <end position="753"/>
    </location>
</feature>
<dbReference type="PANTHER" id="PTHR36562">
    <property type="entry name" value="SERINE/ARGININE REPETITIVE MATRIX 2"/>
    <property type="match status" value="1"/>
</dbReference>
<feature type="compositionally biased region" description="Polar residues" evidence="1">
    <location>
        <begin position="1293"/>
        <end position="1302"/>
    </location>
</feature>
<keyword evidence="3" id="KW-1185">Reference proteome</keyword>
<accession>A0A9N9RWB4</accession>
<feature type="compositionally biased region" description="Basic and acidic residues" evidence="1">
    <location>
        <begin position="250"/>
        <end position="274"/>
    </location>
</feature>
<dbReference type="EMBL" id="OU895878">
    <property type="protein sequence ID" value="CAG9804058.1"/>
    <property type="molecule type" value="Genomic_DNA"/>
</dbReference>
<feature type="compositionally biased region" description="Basic and acidic residues" evidence="1">
    <location>
        <begin position="377"/>
        <end position="410"/>
    </location>
</feature>
<feature type="region of interest" description="Disordered" evidence="1">
    <location>
        <begin position="1"/>
        <end position="291"/>
    </location>
</feature>
<feature type="region of interest" description="Disordered" evidence="1">
    <location>
        <begin position="1288"/>
        <end position="1403"/>
    </location>
</feature>
<feature type="compositionally biased region" description="Low complexity" evidence="1">
    <location>
        <begin position="41"/>
        <end position="50"/>
    </location>
</feature>
<protein>
    <submittedName>
        <fullName evidence="2">Uncharacterized protein</fullName>
    </submittedName>
</protein>
<dbReference type="OrthoDB" id="249703at2759"/>
<feature type="region of interest" description="Disordered" evidence="1">
    <location>
        <begin position="1691"/>
        <end position="1711"/>
    </location>
</feature>
<reference evidence="2" key="2">
    <citation type="submission" date="2022-10" db="EMBL/GenBank/DDBJ databases">
        <authorList>
            <consortium name="ENA_rothamsted_submissions"/>
            <consortium name="culmorum"/>
            <person name="King R."/>
        </authorList>
    </citation>
    <scope>NUCLEOTIDE SEQUENCE</scope>
</reference>
<feature type="compositionally biased region" description="Low complexity" evidence="1">
    <location>
        <begin position="19"/>
        <end position="31"/>
    </location>
</feature>
<dbReference type="InterPro" id="IPR051372">
    <property type="entry name" value="CWC21"/>
</dbReference>
<feature type="compositionally biased region" description="Low complexity" evidence="1">
    <location>
        <begin position="1504"/>
        <end position="1527"/>
    </location>
</feature>
<feature type="compositionally biased region" description="Polar residues" evidence="1">
    <location>
        <begin position="732"/>
        <end position="752"/>
    </location>
</feature>
<feature type="region of interest" description="Disordered" evidence="1">
    <location>
        <begin position="376"/>
        <end position="579"/>
    </location>
</feature>